<dbReference type="CDD" id="cd04458">
    <property type="entry name" value="CSP_CDS"/>
    <property type="match status" value="1"/>
</dbReference>
<dbReference type="Gene3D" id="2.40.50.140">
    <property type="entry name" value="Nucleic acid-binding proteins"/>
    <property type="match status" value="1"/>
</dbReference>
<dbReference type="Pfam" id="PF09823">
    <property type="entry name" value="DUF2357"/>
    <property type="match status" value="1"/>
</dbReference>
<proteinExistence type="predicted"/>
<name>A0A1H2Y9A1_THIRO</name>
<dbReference type="RefSeq" id="WP_093033057.1">
    <property type="nucleotide sequence ID" value="NZ_FNNZ01000012.1"/>
</dbReference>
<dbReference type="GO" id="GO:0003676">
    <property type="term" value="F:nucleic acid binding"/>
    <property type="evidence" value="ECO:0007669"/>
    <property type="project" value="InterPro"/>
</dbReference>
<dbReference type="InterPro" id="IPR002059">
    <property type="entry name" value="CSP_DNA-bd"/>
</dbReference>
<dbReference type="InterPro" id="IPR012340">
    <property type="entry name" value="NA-bd_OB-fold"/>
</dbReference>
<gene>
    <name evidence="2" type="ORF">SAMN05421783_11298</name>
</gene>
<feature type="domain" description="CSD" evidence="1">
    <location>
        <begin position="774"/>
        <end position="854"/>
    </location>
</feature>
<evidence type="ECO:0000259" key="1">
    <source>
        <dbReference type="PROSITE" id="PS51857"/>
    </source>
</evidence>
<sequence length="1344" mass="146836">MTGTTRRPGFLPEDADAARAPPLPALDELESLAASAEPCAAAAWWITHQVVEHCFSVIACTDALTGDALPQPLTALLADLDAAAVAGRRPFPHDRLFAAACFAAEPFAHLLARHRQRIVRTHAQVPLYQLREVDNRSVAWLARQPGRTVREKLAGRTHALGVRREFSSDTSENRLLGAFARILVRRATERLARARAYDSDGEDDQARVMELDRIVRLFDERLRRSALAELPTLTLIRPNNVLLGDPLYAKVYRAWKWLREEDEALRRAWPDLLRRVCSLSAWMVTARLCASGLFEVADDLALVLRGRDDGEPVGLAVLGSGPEGPRWTPNPPLPLLVRQRRTVGVHHLRITADGRWLQVELIGRGEQAVGDGMCFEINAETGPPVPGRGIALAVRETDGRITGTRQGHADLQGLRELAALVSGQILKACKLRLTPADQPGATAPGLNLDGPAGIELDATAAHVVTGSSNQDNLAAWTLACALPGGGDGVEWLDGHQDRRVALGANHRTAWCLGDVLDPDPDADPGLLSLAARRLVDGLAIPTLAGAQVAWTLPDGLDAFAQRALRTAVGGAFPEALSVWRSVAAATAWGLSLSDAEQRLPPGTNIAVVDLAFDGATVTLLTACHDPRLRHAKPESGGLYWERKPPLPPSENLDLLGWQQVLLVYGRRLVSRTLGTPPDDAQVERIVHDLIRTGELARLVASGGMLDIQVPGDSGCNAGYIELRHDPDWFSQRVERWLGHVRDAVGETLKGAGRIGFWLLVGIPFAGAIPVPQDRRVGRLKVFPQDKGFGFIQTGRLEETNHASDRDFRPDRGRDVFLHVSAFTGGGPDLLPVSRFVAFDVAEVPKGLEARNVVTLSPLWRWPLRQAIRLAPHQLAAGARECLLRRDAGCPAWMEWLPDLALEVIHGSHYDELPLLETGTVDPLFGSRLSHEIPRPLTLPHGRHEYALPLILDRHSRRPLALEARLESGAFPLAQDLLIRLRLDYRYGLNSSYTLTVLPVEIAGAPFERVTARWMSSGERDAATSGPERDALLAVTPSSPEWAKFLSGSTALDRFGDPRHLGFLYHATERCWSAGRCLSDAPPEVQAAFPPFRDRLIEAALQSGEGAPDIPRALEILACLHQDAPEKVVERILHLEQAEGNDDNAYSGVARLLGLVAGDGIAGRAEVLTRLLTRLERHSSPDDFSPGLVRHTMAALTRAVWRHPCLIATITARPDASAILIGQCRRTLANLLVRVPDRIAEDDRERIGKLYGRPYCNACELLLALLRSDAKIPALKSLRHGSPQAALLARSIRQLDARLTAAHIELRWGVVSSVRVPDDLRRMSPIAWALSRLLAPGDGVDLIHL</sequence>
<accession>A0A1H2Y9A1</accession>
<dbReference type="OrthoDB" id="6723960at2"/>
<dbReference type="Proteomes" id="UP000198816">
    <property type="component" value="Unassembled WGS sequence"/>
</dbReference>
<dbReference type="SMART" id="SM00357">
    <property type="entry name" value="CSP"/>
    <property type="match status" value="1"/>
</dbReference>
<reference evidence="3" key="1">
    <citation type="submission" date="2016-10" db="EMBL/GenBank/DDBJ databases">
        <authorList>
            <person name="Varghese N."/>
            <person name="Submissions S."/>
        </authorList>
    </citation>
    <scope>NUCLEOTIDE SEQUENCE [LARGE SCALE GENOMIC DNA]</scope>
    <source>
        <strain evidence="3">DSM 217</strain>
    </source>
</reference>
<keyword evidence="3" id="KW-1185">Reference proteome</keyword>
<dbReference type="STRING" id="1058.SAMN05421783_11298"/>
<evidence type="ECO:0000313" key="3">
    <source>
        <dbReference type="Proteomes" id="UP000198816"/>
    </source>
</evidence>
<dbReference type="PROSITE" id="PS51857">
    <property type="entry name" value="CSD_2"/>
    <property type="match status" value="1"/>
</dbReference>
<dbReference type="InterPro" id="IPR011129">
    <property type="entry name" value="CSD"/>
</dbReference>
<protein>
    <submittedName>
        <fullName evidence="2">Cold shock protein, CspA family</fullName>
    </submittedName>
</protein>
<dbReference type="InterPro" id="IPR018633">
    <property type="entry name" value="DUF2357"/>
</dbReference>
<dbReference type="GO" id="GO:0005829">
    <property type="term" value="C:cytosol"/>
    <property type="evidence" value="ECO:0007669"/>
    <property type="project" value="UniProtKB-ARBA"/>
</dbReference>
<dbReference type="SUPFAM" id="SSF50249">
    <property type="entry name" value="Nucleic acid-binding proteins"/>
    <property type="match status" value="1"/>
</dbReference>
<evidence type="ECO:0000313" key="2">
    <source>
        <dbReference type="EMBL" id="SDX01630.1"/>
    </source>
</evidence>
<dbReference type="EMBL" id="FNNZ01000012">
    <property type="protein sequence ID" value="SDX01630.1"/>
    <property type="molecule type" value="Genomic_DNA"/>
</dbReference>
<organism evidence="2 3">
    <name type="scientific">Thiocapsa roseopersicina</name>
    <dbReference type="NCBI Taxonomy" id="1058"/>
    <lineage>
        <taxon>Bacteria</taxon>
        <taxon>Pseudomonadati</taxon>
        <taxon>Pseudomonadota</taxon>
        <taxon>Gammaproteobacteria</taxon>
        <taxon>Chromatiales</taxon>
        <taxon>Chromatiaceae</taxon>
        <taxon>Thiocapsa</taxon>
    </lineage>
</organism>